<accession>A0AAN7P840</accession>
<keyword evidence="1" id="KW-0732">Signal</keyword>
<dbReference type="Proteomes" id="UP001353858">
    <property type="component" value="Unassembled WGS sequence"/>
</dbReference>
<comment type="caution">
    <text evidence="2">The sequence shown here is derived from an EMBL/GenBank/DDBJ whole genome shotgun (WGS) entry which is preliminary data.</text>
</comment>
<evidence type="ECO:0000313" key="2">
    <source>
        <dbReference type="EMBL" id="KAK4876531.1"/>
    </source>
</evidence>
<dbReference type="EMBL" id="JARPUR010000004">
    <property type="protein sequence ID" value="KAK4876531.1"/>
    <property type="molecule type" value="Genomic_DNA"/>
</dbReference>
<sequence length="107" mass="11106">MFKLVALFALLAVANAGVISHGDYGHGDNGHGHVYVHAAPAQHHSHAESYANHNSVSVHPVKVTIAHAAPAHHAVYAAPAHHVVHAAPVAHVAVGHGYGHHGHHGSY</sequence>
<feature type="chain" id="PRO_5042942555" evidence="1">
    <location>
        <begin position="17"/>
        <end position="107"/>
    </location>
</feature>
<gene>
    <name evidence="2" type="ORF">RN001_009037</name>
</gene>
<evidence type="ECO:0000256" key="1">
    <source>
        <dbReference type="SAM" id="SignalP"/>
    </source>
</evidence>
<reference evidence="3" key="1">
    <citation type="submission" date="2023-01" db="EMBL/GenBank/DDBJ databases">
        <title>Key to firefly adult light organ development and bioluminescence: homeobox transcription factors regulate luciferase expression and transportation to peroxisome.</title>
        <authorList>
            <person name="Fu X."/>
        </authorList>
    </citation>
    <scope>NUCLEOTIDE SEQUENCE [LARGE SCALE GENOMIC DNA]</scope>
</reference>
<name>A0AAN7P840_9COLE</name>
<proteinExistence type="predicted"/>
<feature type="signal peptide" evidence="1">
    <location>
        <begin position="1"/>
        <end position="16"/>
    </location>
</feature>
<evidence type="ECO:0000313" key="3">
    <source>
        <dbReference type="Proteomes" id="UP001353858"/>
    </source>
</evidence>
<protein>
    <submittedName>
        <fullName evidence="2">Uncharacterized protein</fullName>
    </submittedName>
</protein>
<keyword evidence="3" id="KW-1185">Reference proteome</keyword>
<organism evidence="2 3">
    <name type="scientific">Aquatica leii</name>
    <dbReference type="NCBI Taxonomy" id="1421715"/>
    <lineage>
        <taxon>Eukaryota</taxon>
        <taxon>Metazoa</taxon>
        <taxon>Ecdysozoa</taxon>
        <taxon>Arthropoda</taxon>
        <taxon>Hexapoda</taxon>
        <taxon>Insecta</taxon>
        <taxon>Pterygota</taxon>
        <taxon>Neoptera</taxon>
        <taxon>Endopterygota</taxon>
        <taxon>Coleoptera</taxon>
        <taxon>Polyphaga</taxon>
        <taxon>Elateriformia</taxon>
        <taxon>Elateroidea</taxon>
        <taxon>Lampyridae</taxon>
        <taxon>Luciolinae</taxon>
        <taxon>Aquatica</taxon>
    </lineage>
</organism>
<dbReference type="AlphaFoldDB" id="A0AAN7P840"/>